<feature type="compositionally biased region" description="Acidic residues" evidence="2">
    <location>
        <begin position="139"/>
        <end position="148"/>
    </location>
</feature>
<protein>
    <recommendedName>
        <fullName evidence="3">DUF8080 domain-containing protein</fullName>
    </recommendedName>
</protein>
<reference evidence="4 5" key="1">
    <citation type="submission" date="2017-05" db="EMBL/GenBank/DDBJ databases">
        <authorList>
            <person name="Varghese N."/>
            <person name="Submissions S."/>
        </authorList>
    </citation>
    <scope>NUCLEOTIDE SEQUENCE [LARGE SCALE GENOMIC DNA]</scope>
    <source>
        <strain evidence="4 5">DSM 19504</strain>
    </source>
</reference>
<dbReference type="AlphaFoldDB" id="A0A521CGZ6"/>
<evidence type="ECO:0000256" key="2">
    <source>
        <dbReference type="SAM" id="MobiDB-lite"/>
    </source>
</evidence>
<dbReference type="Pfam" id="PF26296">
    <property type="entry name" value="DUF8080"/>
    <property type="match status" value="1"/>
</dbReference>
<keyword evidence="5" id="KW-1185">Reference proteome</keyword>
<evidence type="ECO:0000259" key="3">
    <source>
        <dbReference type="Pfam" id="PF26296"/>
    </source>
</evidence>
<accession>A0A521CGZ6</accession>
<keyword evidence="1" id="KW-0175">Coiled coil</keyword>
<feature type="coiled-coil region" evidence="1">
    <location>
        <begin position="192"/>
        <end position="219"/>
    </location>
</feature>
<name>A0A521CGZ6_9EURY</name>
<feature type="domain" description="DUF8080" evidence="3">
    <location>
        <begin position="195"/>
        <end position="265"/>
    </location>
</feature>
<organism evidence="4 5">
    <name type="scientific">Halorubrum cibi</name>
    <dbReference type="NCBI Taxonomy" id="413815"/>
    <lineage>
        <taxon>Archaea</taxon>
        <taxon>Methanobacteriati</taxon>
        <taxon>Methanobacteriota</taxon>
        <taxon>Stenosarchaea group</taxon>
        <taxon>Halobacteria</taxon>
        <taxon>Halobacteriales</taxon>
        <taxon>Haloferacaceae</taxon>
        <taxon>Halorubrum</taxon>
    </lineage>
</organism>
<gene>
    <name evidence="4" type="ORF">SAMN06264867_104187</name>
</gene>
<feature type="compositionally biased region" description="Low complexity" evidence="2">
    <location>
        <begin position="256"/>
        <end position="265"/>
    </location>
</feature>
<dbReference type="EMBL" id="FXTD01000004">
    <property type="protein sequence ID" value="SMO58682.1"/>
    <property type="molecule type" value="Genomic_DNA"/>
</dbReference>
<sequence length="275" mass="28754">MSVDLSWTVERESGVRFVACRVHNAGAVSRCVRVRNRIDGPILPPRRSGVPEEGWDATGVTLRLEPDERRGVGFAVVGPADESVADPPVEIADARPIDGDEEPTVTAAAAVRSLGEHRPPRDALVGSEPTDPPAVNVDLESDSADATDEVAGAVTGVSSPDGGTTPPIEDDGSGDRDARLPPGSSRAVSIGSRGLEDRLDRAERRIERAERLTDADLATATDAVEHLGGVTGVATLAERVADDAAALRRLSERASSLAARAEATDVPTEALERLA</sequence>
<evidence type="ECO:0000313" key="5">
    <source>
        <dbReference type="Proteomes" id="UP000319712"/>
    </source>
</evidence>
<evidence type="ECO:0000256" key="1">
    <source>
        <dbReference type="SAM" id="Coils"/>
    </source>
</evidence>
<feature type="region of interest" description="Disordered" evidence="2">
    <location>
        <begin position="256"/>
        <end position="275"/>
    </location>
</feature>
<dbReference type="Proteomes" id="UP000319712">
    <property type="component" value="Unassembled WGS sequence"/>
</dbReference>
<evidence type="ECO:0000313" key="4">
    <source>
        <dbReference type="EMBL" id="SMO58682.1"/>
    </source>
</evidence>
<proteinExistence type="predicted"/>
<feature type="region of interest" description="Disordered" evidence="2">
    <location>
        <begin position="113"/>
        <end position="190"/>
    </location>
</feature>
<dbReference type="Pfam" id="PF25256">
    <property type="entry name" value="DUF7857"/>
    <property type="match status" value="1"/>
</dbReference>
<dbReference type="RefSeq" id="WP_246066467.1">
    <property type="nucleotide sequence ID" value="NZ_FXTD01000004.1"/>
</dbReference>
<dbReference type="InterPro" id="IPR057179">
    <property type="entry name" value="DUF7857"/>
</dbReference>
<dbReference type="InterPro" id="IPR058393">
    <property type="entry name" value="DUF8080"/>
</dbReference>